<comment type="subunit">
    <text evidence="8">Homodimer.</text>
</comment>
<feature type="binding site" evidence="8">
    <location>
        <position position="55"/>
    </location>
    <ligand>
        <name>ATP</name>
        <dbReference type="ChEBI" id="CHEBI:30616"/>
    </ligand>
</feature>
<dbReference type="UniPathway" id="UPA00078">
    <property type="reaction ID" value="UER00161"/>
</dbReference>
<keyword evidence="5 8" id="KW-0093">Biotin biosynthesis</keyword>
<dbReference type="PIRSF" id="PIRSF006755">
    <property type="entry name" value="DTB_synth"/>
    <property type="match status" value="1"/>
</dbReference>
<keyword evidence="3 8" id="KW-0479">Metal-binding</keyword>
<name>A0A081G3V9_9GAMM</name>
<evidence type="ECO:0000313" key="10">
    <source>
        <dbReference type="Proteomes" id="UP000028252"/>
    </source>
</evidence>
<dbReference type="STRING" id="1232683.ADIMK_0421"/>
<evidence type="ECO:0000313" key="9">
    <source>
        <dbReference type="EMBL" id="KEA65464.1"/>
    </source>
</evidence>
<evidence type="ECO:0000256" key="4">
    <source>
        <dbReference type="ARBA" id="ARBA00022741"/>
    </source>
</evidence>
<keyword evidence="1 8" id="KW-0963">Cytoplasm</keyword>
<evidence type="ECO:0000256" key="8">
    <source>
        <dbReference type="HAMAP-Rule" id="MF_00336"/>
    </source>
</evidence>
<feature type="binding site" evidence="8">
    <location>
        <position position="55"/>
    </location>
    <ligand>
        <name>Mg(2+)</name>
        <dbReference type="ChEBI" id="CHEBI:18420"/>
    </ligand>
</feature>
<dbReference type="SUPFAM" id="SSF52540">
    <property type="entry name" value="P-loop containing nucleoside triphosphate hydrolases"/>
    <property type="match status" value="1"/>
</dbReference>
<dbReference type="GO" id="GO:0042803">
    <property type="term" value="F:protein homodimerization activity"/>
    <property type="evidence" value="ECO:0007669"/>
    <property type="project" value="UniProtKB-ARBA"/>
</dbReference>
<evidence type="ECO:0000256" key="2">
    <source>
        <dbReference type="ARBA" id="ARBA00022598"/>
    </source>
</evidence>
<dbReference type="HAMAP" id="MF_00336">
    <property type="entry name" value="BioD"/>
    <property type="match status" value="1"/>
</dbReference>
<dbReference type="Pfam" id="PF13500">
    <property type="entry name" value="AAA_26"/>
    <property type="match status" value="1"/>
</dbReference>
<evidence type="ECO:0000256" key="3">
    <source>
        <dbReference type="ARBA" id="ARBA00022723"/>
    </source>
</evidence>
<reference evidence="9 10" key="1">
    <citation type="submission" date="2014-04" db="EMBL/GenBank/DDBJ databases">
        <title>Marinobacterium kochiensis sp. nov., isolated from sediment sample collected from Kochi backwaters in Kerala, India.</title>
        <authorList>
            <person name="Singh A."/>
            <person name="Pinnaka A.K."/>
        </authorList>
    </citation>
    <scope>NUCLEOTIDE SEQUENCE [LARGE SCALE GENOMIC DNA]</scope>
    <source>
        <strain evidence="9 10">AK27</strain>
    </source>
</reference>
<keyword evidence="10" id="KW-1185">Reference proteome</keyword>
<dbReference type="RefSeq" id="WP_036182939.1">
    <property type="nucleotide sequence ID" value="NZ_JMQN01000011.1"/>
</dbReference>
<sequence length="229" mass="24489">MKQIYFVTGTDTDAGKTLVAAGLLHKVNESGLRTIGLKPLAAGCDETPDGLRNADALILQATASVKLAYEQVNPVALREPMAPHIAALRENRRLSSDRLVSFCRGTLMQPADFVLIEGAGGWRVPLNPSETLARVPQQMQIPVVMVVGMKLGCISHALLTAEAIARDGLTLAGWVANVVDPDMPVLQENIDTIRASLRAPLLGVVPRLEPCTPAAAAEYLDVEPLLTKK</sequence>
<dbReference type="Proteomes" id="UP000028252">
    <property type="component" value="Unassembled WGS sequence"/>
</dbReference>
<proteinExistence type="inferred from homology"/>
<evidence type="ECO:0000256" key="5">
    <source>
        <dbReference type="ARBA" id="ARBA00022756"/>
    </source>
</evidence>
<comment type="cofactor">
    <cofactor evidence="8">
        <name>Mg(2+)</name>
        <dbReference type="ChEBI" id="CHEBI:18420"/>
    </cofactor>
</comment>
<evidence type="ECO:0000256" key="6">
    <source>
        <dbReference type="ARBA" id="ARBA00022840"/>
    </source>
</evidence>
<feature type="active site" evidence="8">
    <location>
        <position position="38"/>
    </location>
</feature>
<dbReference type="InterPro" id="IPR004472">
    <property type="entry name" value="DTB_synth_BioD"/>
</dbReference>
<feature type="binding site" evidence="8">
    <location>
        <position position="17"/>
    </location>
    <ligand>
        <name>Mg(2+)</name>
        <dbReference type="ChEBI" id="CHEBI:18420"/>
    </ligand>
</feature>
<dbReference type="NCBIfam" id="TIGR00347">
    <property type="entry name" value="bioD"/>
    <property type="match status" value="1"/>
</dbReference>
<dbReference type="GO" id="GO:0005829">
    <property type="term" value="C:cytosol"/>
    <property type="evidence" value="ECO:0007669"/>
    <property type="project" value="TreeGrafter"/>
</dbReference>
<dbReference type="EMBL" id="JMQN01000011">
    <property type="protein sequence ID" value="KEA65464.1"/>
    <property type="molecule type" value="Genomic_DNA"/>
</dbReference>
<comment type="pathway">
    <text evidence="8">Cofactor biosynthesis; biotin biosynthesis; biotin from 7,8-diaminononanoate: step 1/2.</text>
</comment>
<dbReference type="FunFam" id="3.40.50.300:FF:000292">
    <property type="entry name" value="ATP-dependent dethiobiotin synthetase BioD"/>
    <property type="match status" value="1"/>
</dbReference>
<dbReference type="CDD" id="cd03109">
    <property type="entry name" value="DTBS"/>
    <property type="match status" value="1"/>
</dbReference>
<feature type="binding site" evidence="8">
    <location>
        <position position="117"/>
    </location>
    <ligand>
        <name>Mg(2+)</name>
        <dbReference type="ChEBI" id="CHEBI:18420"/>
    </ligand>
</feature>
<dbReference type="AlphaFoldDB" id="A0A081G3V9"/>
<dbReference type="InterPro" id="IPR027417">
    <property type="entry name" value="P-loop_NTPase"/>
</dbReference>
<keyword evidence="4 8" id="KW-0547">Nucleotide-binding</keyword>
<dbReference type="GO" id="GO:0009102">
    <property type="term" value="P:biotin biosynthetic process"/>
    <property type="evidence" value="ECO:0007669"/>
    <property type="project" value="UniProtKB-UniRule"/>
</dbReference>
<keyword evidence="2 8" id="KW-0436">Ligase</keyword>
<dbReference type="GO" id="GO:0000287">
    <property type="term" value="F:magnesium ion binding"/>
    <property type="evidence" value="ECO:0007669"/>
    <property type="project" value="UniProtKB-UniRule"/>
</dbReference>
<comment type="subcellular location">
    <subcellularLocation>
        <location evidence="8">Cytoplasm</location>
    </subcellularLocation>
</comment>
<dbReference type="GO" id="GO:0004141">
    <property type="term" value="F:dethiobiotin synthase activity"/>
    <property type="evidence" value="ECO:0007669"/>
    <property type="project" value="UniProtKB-UniRule"/>
</dbReference>
<comment type="caution">
    <text evidence="8">Lacks conserved residue(s) required for the propagation of feature annotation.</text>
</comment>
<feature type="binding site" evidence="8">
    <location>
        <begin position="206"/>
        <end position="208"/>
    </location>
    <ligand>
        <name>ATP</name>
        <dbReference type="ChEBI" id="CHEBI:30616"/>
    </ligand>
</feature>
<dbReference type="PANTHER" id="PTHR43210">
    <property type="entry name" value="DETHIOBIOTIN SYNTHETASE"/>
    <property type="match status" value="1"/>
</dbReference>
<comment type="catalytic activity">
    <reaction evidence="8">
        <text>(7R,8S)-7,8-diammoniononanoate + CO2 + ATP = (4R,5S)-dethiobiotin + ADP + phosphate + 3 H(+)</text>
        <dbReference type="Rhea" id="RHEA:15805"/>
        <dbReference type="ChEBI" id="CHEBI:15378"/>
        <dbReference type="ChEBI" id="CHEBI:16526"/>
        <dbReference type="ChEBI" id="CHEBI:30616"/>
        <dbReference type="ChEBI" id="CHEBI:43474"/>
        <dbReference type="ChEBI" id="CHEBI:149469"/>
        <dbReference type="ChEBI" id="CHEBI:149473"/>
        <dbReference type="ChEBI" id="CHEBI:456216"/>
        <dbReference type="EC" id="6.3.3.3"/>
    </reaction>
</comment>
<feature type="binding site" evidence="8">
    <location>
        <begin position="13"/>
        <end position="18"/>
    </location>
    <ligand>
        <name>ATP</name>
        <dbReference type="ChEBI" id="CHEBI:30616"/>
    </ligand>
</feature>
<gene>
    <name evidence="8" type="primary">bioD</name>
    <name evidence="9" type="ORF">ADIMK_0421</name>
</gene>
<dbReference type="eggNOG" id="COG0132">
    <property type="taxonomic scope" value="Bacteria"/>
</dbReference>
<dbReference type="GO" id="GO:0005524">
    <property type="term" value="F:ATP binding"/>
    <property type="evidence" value="ECO:0007669"/>
    <property type="project" value="UniProtKB-UniRule"/>
</dbReference>
<dbReference type="Gene3D" id="3.40.50.300">
    <property type="entry name" value="P-loop containing nucleotide triphosphate hydrolases"/>
    <property type="match status" value="1"/>
</dbReference>
<protein>
    <recommendedName>
        <fullName evidence="8">ATP-dependent dethiobiotin synthetase BioD</fullName>
        <ecNumber evidence="8">6.3.3.3</ecNumber>
    </recommendedName>
    <alternativeName>
        <fullName evidence="8">DTB synthetase</fullName>
        <shortName evidence="8">DTBS</shortName>
    </alternativeName>
    <alternativeName>
        <fullName evidence="8">Dethiobiotin synthase</fullName>
    </alternativeName>
</protein>
<dbReference type="PANTHER" id="PTHR43210:SF5">
    <property type="entry name" value="DETHIOBIOTIN SYNTHETASE"/>
    <property type="match status" value="1"/>
</dbReference>
<keyword evidence="6 8" id="KW-0067">ATP-binding</keyword>
<organism evidence="9 10">
    <name type="scientific">Marinobacterium lacunae</name>
    <dbReference type="NCBI Taxonomy" id="1232683"/>
    <lineage>
        <taxon>Bacteria</taxon>
        <taxon>Pseudomonadati</taxon>
        <taxon>Pseudomonadota</taxon>
        <taxon>Gammaproteobacteria</taxon>
        <taxon>Oceanospirillales</taxon>
        <taxon>Oceanospirillaceae</taxon>
        <taxon>Marinobacterium</taxon>
    </lineage>
</organism>
<dbReference type="PATRIC" id="fig|1232683.4.peg.415"/>
<evidence type="ECO:0000256" key="7">
    <source>
        <dbReference type="ARBA" id="ARBA00022842"/>
    </source>
</evidence>
<accession>A0A081G3V9</accession>
<dbReference type="OrthoDB" id="9802097at2"/>
<comment type="caution">
    <text evidence="9">The sequence shown here is derived from an EMBL/GenBank/DDBJ whole genome shotgun (WGS) entry which is preliminary data.</text>
</comment>
<dbReference type="EC" id="6.3.3.3" evidence="8"/>
<keyword evidence="7 8" id="KW-0460">Magnesium</keyword>
<comment type="similarity">
    <text evidence="8">Belongs to the dethiobiotin synthetase family.</text>
</comment>
<feature type="binding site" evidence="8">
    <location>
        <begin position="117"/>
        <end position="120"/>
    </location>
    <ligand>
        <name>ATP</name>
        <dbReference type="ChEBI" id="CHEBI:30616"/>
    </ligand>
</feature>
<comment type="function">
    <text evidence="8">Catalyzes a mechanistically unusual reaction, the ATP-dependent insertion of CO2 between the N7 and N8 nitrogen atoms of 7,8-diaminopelargonic acid (DAPA, also called 7,8-diammoniononanoate) to form a ureido ring.</text>
</comment>
<evidence type="ECO:0000256" key="1">
    <source>
        <dbReference type="ARBA" id="ARBA00022490"/>
    </source>
</evidence>